<organism evidence="1 2">
    <name type="scientific">Rhizobium tibeticum</name>
    <dbReference type="NCBI Taxonomy" id="501024"/>
    <lineage>
        <taxon>Bacteria</taxon>
        <taxon>Pseudomonadati</taxon>
        <taxon>Pseudomonadota</taxon>
        <taxon>Alphaproteobacteria</taxon>
        <taxon>Hyphomicrobiales</taxon>
        <taxon>Rhizobiaceae</taxon>
        <taxon>Rhizobium/Agrobacterium group</taxon>
        <taxon>Rhizobium</taxon>
    </lineage>
</organism>
<evidence type="ECO:0000313" key="2">
    <source>
        <dbReference type="Proteomes" id="UP000198939"/>
    </source>
</evidence>
<sequence>VKTLKRDYIRISPIPDADTALRKIDGWIEDYNPVS</sequence>
<accession>A0ABY1AZD2</accession>
<gene>
    <name evidence="1" type="ORF">SAMN05216228_11662</name>
</gene>
<feature type="non-terminal residue" evidence="1">
    <location>
        <position position="1"/>
    </location>
</feature>
<reference evidence="1 2" key="1">
    <citation type="submission" date="2016-10" db="EMBL/GenBank/DDBJ databases">
        <authorList>
            <person name="Varghese N."/>
            <person name="Submissions S."/>
        </authorList>
    </citation>
    <scope>NUCLEOTIDE SEQUENCE [LARGE SCALE GENOMIC DNA]</scope>
    <source>
        <strain evidence="1 2">CGMCC 1.7071</strain>
    </source>
</reference>
<name>A0ABY1AZD2_9HYPH</name>
<dbReference type="Proteomes" id="UP000198939">
    <property type="component" value="Unassembled WGS sequence"/>
</dbReference>
<comment type="caution">
    <text evidence="1">The sequence shown here is derived from an EMBL/GenBank/DDBJ whole genome shotgun (WGS) entry which is preliminary data.</text>
</comment>
<proteinExistence type="predicted"/>
<dbReference type="EMBL" id="FOCV01000166">
    <property type="protein sequence ID" value="SEP38688.1"/>
    <property type="molecule type" value="Genomic_DNA"/>
</dbReference>
<keyword evidence="2" id="KW-1185">Reference proteome</keyword>
<protein>
    <submittedName>
        <fullName evidence="1">Uncharacterized protein</fullName>
    </submittedName>
</protein>
<evidence type="ECO:0000313" key="1">
    <source>
        <dbReference type="EMBL" id="SEP38688.1"/>
    </source>
</evidence>